<name>A0A9X8E6V1_APHAT</name>
<proteinExistence type="predicted"/>
<comment type="caution">
    <text evidence="1">The sequence shown here is derived from an EMBL/GenBank/DDBJ whole genome shotgun (WGS) entry which is preliminary data.</text>
</comment>
<dbReference type="AlphaFoldDB" id="A0A9X8E6V1"/>
<accession>A0A9X8E6V1</accession>
<reference evidence="1 2" key="1">
    <citation type="journal article" date="2018" name="J. Invertebr. Pathol.">
        <title>New genotyping method for the causative agent of crayfish plague (Aphanomyces astaci) based on whole genome data.</title>
        <authorList>
            <person name="Minardi D."/>
            <person name="Studholme D.J."/>
            <person name="van der Giezen M."/>
            <person name="Pretto T."/>
            <person name="Oidtmann B."/>
        </authorList>
    </citation>
    <scope>NUCLEOTIDE SEQUENCE [LARGE SCALE GENOMIC DNA]</scope>
    <source>
        <strain evidence="1 2">KB13</strain>
    </source>
</reference>
<gene>
    <name evidence="1" type="ORF">DYB28_007985</name>
</gene>
<organism evidence="1 2">
    <name type="scientific">Aphanomyces astaci</name>
    <name type="common">Crayfish plague agent</name>
    <dbReference type="NCBI Taxonomy" id="112090"/>
    <lineage>
        <taxon>Eukaryota</taxon>
        <taxon>Sar</taxon>
        <taxon>Stramenopiles</taxon>
        <taxon>Oomycota</taxon>
        <taxon>Saprolegniomycetes</taxon>
        <taxon>Saprolegniales</taxon>
        <taxon>Verrucalvaceae</taxon>
        <taxon>Aphanomyces</taxon>
    </lineage>
</organism>
<dbReference type="Proteomes" id="UP000275652">
    <property type="component" value="Unassembled WGS sequence"/>
</dbReference>
<dbReference type="EMBL" id="QUTI01018940">
    <property type="protein sequence ID" value="RLO09950.1"/>
    <property type="molecule type" value="Genomic_DNA"/>
</dbReference>
<evidence type="ECO:0000313" key="2">
    <source>
        <dbReference type="Proteomes" id="UP000275652"/>
    </source>
</evidence>
<evidence type="ECO:0000313" key="1">
    <source>
        <dbReference type="EMBL" id="RLO09950.1"/>
    </source>
</evidence>
<sequence>MDKRSTCRAFPISREGRSSSCRLGAGYFDAPLTLLVMFMHDGGNGYSYLSAKHGGHHRHQVLTMQAGRVSANEILQGARCSRDERVGASVEVSGPSLPHHFLRTDQFHRVLNTIMLSIVLLLAQ</sequence>
<protein>
    <submittedName>
        <fullName evidence="1">Uncharacterized protein</fullName>
    </submittedName>
</protein>